<keyword evidence="3" id="KW-0472">Membrane</keyword>
<sequence>MDPSAIPPSASNPQIGTSSIINQKITSAIAGGIVGGLSFMILIALLLLWRKKHHSWRPLGKILPFINGNETTKGKEVDERPTPYDLKHVSVHIKNPIPHPRPNSTSEPTSTLEVPPNSEEYTTSLSDRLIGRKQPAFSLEIVSSNQNEPASDSGHCNAIHTRSRAFSESSLTRIPSITSQSTLTARQQIIRSEAEDLRMQLQAIQQAQAAAQQAAMLSNDEMKNTLAVMMAHIQRLDRQFDSDWARGRTDEAPPEYYDARR</sequence>
<feature type="transmembrane region" description="Helical" evidence="3">
    <location>
        <begin position="28"/>
        <end position="49"/>
    </location>
</feature>
<feature type="region of interest" description="Disordered" evidence="2">
    <location>
        <begin position="94"/>
        <end position="119"/>
    </location>
</feature>
<dbReference type="Proteomes" id="UP001498398">
    <property type="component" value="Unassembled WGS sequence"/>
</dbReference>
<reference evidence="4 5" key="1">
    <citation type="submission" date="2024-01" db="EMBL/GenBank/DDBJ databases">
        <title>A draft genome for the cacao thread blight pathogen Marasmiellus scandens.</title>
        <authorList>
            <person name="Baruah I.K."/>
            <person name="Leung J."/>
            <person name="Bukari Y."/>
            <person name="Amoako-Attah I."/>
            <person name="Meinhardt L.W."/>
            <person name="Bailey B.A."/>
            <person name="Cohen S.P."/>
        </authorList>
    </citation>
    <scope>NUCLEOTIDE SEQUENCE [LARGE SCALE GENOMIC DNA]</scope>
    <source>
        <strain evidence="4 5">GH-19</strain>
    </source>
</reference>
<evidence type="ECO:0000256" key="2">
    <source>
        <dbReference type="SAM" id="MobiDB-lite"/>
    </source>
</evidence>
<feature type="compositionally biased region" description="Polar residues" evidence="2">
    <location>
        <begin position="102"/>
        <end position="112"/>
    </location>
</feature>
<dbReference type="EMBL" id="JBANRG010000083">
    <property type="protein sequence ID" value="KAK7437722.1"/>
    <property type="molecule type" value="Genomic_DNA"/>
</dbReference>
<keyword evidence="1" id="KW-0175">Coiled coil</keyword>
<protein>
    <submittedName>
        <fullName evidence="4">Uncharacterized protein</fullName>
    </submittedName>
</protein>
<accession>A0ABR1IPG8</accession>
<gene>
    <name evidence="4" type="ORF">VKT23_018438</name>
</gene>
<evidence type="ECO:0000256" key="3">
    <source>
        <dbReference type="SAM" id="Phobius"/>
    </source>
</evidence>
<evidence type="ECO:0000313" key="4">
    <source>
        <dbReference type="EMBL" id="KAK7437722.1"/>
    </source>
</evidence>
<evidence type="ECO:0000256" key="1">
    <source>
        <dbReference type="SAM" id="Coils"/>
    </source>
</evidence>
<dbReference type="CDD" id="cd12087">
    <property type="entry name" value="TM_EGFR-like"/>
    <property type="match status" value="1"/>
</dbReference>
<feature type="coiled-coil region" evidence="1">
    <location>
        <begin position="194"/>
        <end position="239"/>
    </location>
</feature>
<name>A0ABR1IPG8_9AGAR</name>
<organism evidence="4 5">
    <name type="scientific">Marasmiellus scandens</name>
    <dbReference type="NCBI Taxonomy" id="2682957"/>
    <lineage>
        <taxon>Eukaryota</taxon>
        <taxon>Fungi</taxon>
        <taxon>Dikarya</taxon>
        <taxon>Basidiomycota</taxon>
        <taxon>Agaricomycotina</taxon>
        <taxon>Agaricomycetes</taxon>
        <taxon>Agaricomycetidae</taxon>
        <taxon>Agaricales</taxon>
        <taxon>Marasmiineae</taxon>
        <taxon>Omphalotaceae</taxon>
        <taxon>Marasmiellus</taxon>
    </lineage>
</organism>
<keyword evidence="5" id="KW-1185">Reference proteome</keyword>
<proteinExistence type="predicted"/>
<keyword evidence="3" id="KW-0812">Transmembrane</keyword>
<keyword evidence="3" id="KW-1133">Transmembrane helix</keyword>
<comment type="caution">
    <text evidence="4">The sequence shown here is derived from an EMBL/GenBank/DDBJ whole genome shotgun (WGS) entry which is preliminary data.</text>
</comment>
<evidence type="ECO:0000313" key="5">
    <source>
        <dbReference type="Proteomes" id="UP001498398"/>
    </source>
</evidence>